<dbReference type="AlphaFoldDB" id="A0A1R2CYK3"/>
<accession>A0A1R2CYK3</accession>
<protein>
    <recommendedName>
        <fullName evidence="3">Dickkopf N-terminal cysteine-rich domain-containing protein</fullName>
    </recommendedName>
</protein>
<name>A0A1R2CYK3_9CILI</name>
<dbReference type="OrthoDB" id="5950222at2759"/>
<evidence type="ECO:0000313" key="2">
    <source>
        <dbReference type="Proteomes" id="UP000187209"/>
    </source>
</evidence>
<dbReference type="EMBL" id="MPUH01000032">
    <property type="protein sequence ID" value="OMJ94068.1"/>
    <property type="molecule type" value="Genomic_DNA"/>
</dbReference>
<proteinExistence type="predicted"/>
<comment type="caution">
    <text evidence="1">The sequence shown here is derived from an EMBL/GenBank/DDBJ whole genome shotgun (WGS) entry which is preliminary data.</text>
</comment>
<gene>
    <name evidence="1" type="ORF">SteCoe_2840</name>
</gene>
<reference evidence="1 2" key="1">
    <citation type="submission" date="2016-11" db="EMBL/GenBank/DDBJ databases">
        <title>The macronuclear genome of Stentor coeruleus: a giant cell with tiny introns.</title>
        <authorList>
            <person name="Slabodnick M."/>
            <person name="Ruby J.G."/>
            <person name="Reiff S.B."/>
            <person name="Swart E.C."/>
            <person name="Gosai S."/>
            <person name="Prabakaran S."/>
            <person name="Witkowska E."/>
            <person name="Larue G.E."/>
            <person name="Fisher S."/>
            <person name="Freeman R.M."/>
            <person name="Gunawardena J."/>
            <person name="Chu W."/>
            <person name="Stover N.A."/>
            <person name="Gregory B.D."/>
            <person name="Nowacki M."/>
            <person name="Derisi J."/>
            <person name="Roy S.W."/>
            <person name="Marshall W.F."/>
            <person name="Sood P."/>
        </authorList>
    </citation>
    <scope>NUCLEOTIDE SEQUENCE [LARGE SCALE GENOMIC DNA]</scope>
    <source>
        <strain evidence="1">WM001</strain>
    </source>
</reference>
<keyword evidence="2" id="KW-1185">Reference proteome</keyword>
<sequence length="366" mass="40521">MFLYLISLSLASAMCPIYSCTEEALEVDQCVQKSGEAYYIEPCTDSIKSECSISSSGNGTFHQSKNTLAKSIKSECSISSSGNGTCKAPTSSSIQKYPGEKCSIAEDCVFSKGCVESICQGSAINETCADTHYCSPGLYCSANSICEQPSNKACLSDYDCSNSYTCNNNQCVKYLSIDANKDCSVCNDGLNMACKSSACLASGSENYCLDYISHPSKNATLCSNDEDCISNKFGSLNLTINSPCACGMNPSGNSYCALLPGDEVYRKYLELLEDWVEGENIKKCNSMRRMSYDCIADWWDKKHYIQFVYYHETLLNYPKLQEMDYCTQKVYYGDYTKVKDQFENIKDLNIDFAMHIALGIWVLSLV</sequence>
<dbReference type="Proteomes" id="UP000187209">
    <property type="component" value="Unassembled WGS sequence"/>
</dbReference>
<evidence type="ECO:0008006" key="3">
    <source>
        <dbReference type="Google" id="ProtNLM"/>
    </source>
</evidence>
<organism evidence="1 2">
    <name type="scientific">Stentor coeruleus</name>
    <dbReference type="NCBI Taxonomy" id="5963"/>
    <lineage>
        <taxon>Eukaryota</taxon>
        <taxon>Sar</taxon>
        <taxon>Alveolata</taxon>
        <taxon>Ciliophora</taxon>
        <taxon>Postciliodesmatophora</taxon>
        <taxon>Heterotrichea</taxon>
        <taxon>Heterotrichida</taxon>
        <taxon>Stentoridae</taxon>
        <taxon>Stentor</taxon>
    </lineage>
</organism>
<evidence type="ECO:0000313" key="1">
    <source>
        <dbReference type="EMBL" id="OMJ94068.1"/>
    </source>
</evidence>